<dbReference type="InterPro" id="IPR009665">
    <property type="entry name" value="YyaC"/>
</dbReference>
<dbReference type="Pfam" id="PF06866">
    <property type="entry name" value="DUF1256"/>
    <property type="match status" value="1"/>
</dbReference>
<dbReference type="AlphaFoldDB" id="A0A9Q4G152"/>
<comment type="caution">
    <text evidence="1">The sequence shown here is derived from an EMBL/GenBank/DDBJ whole genome shotgun (WGS) entry which is preliminary data.</text>
</comment>
<accession>A0A9Q4G152</accession>
<dbReference type="GO" id="GO:0006508">
    <property type="term" value="P:proteolysis"/>
    <property type="evidence" value="ECO:0007669"/>
    <property type="project" value="UniProtKB-KW"/>
</dbReference>
<proteinExistence type="predicted"/>
<name>A0A9Q4G152_SALAG</name>
<keyword evidence="2" id="KW-1185">Reference proteome</keyword>
<keyword evidence="1" id="KW-0378">Hydrolase</keyword>
<reference evidence="1" key="1">
    <citation type="submission" date="2020-06" db="EMBL/GenBank/DDBJ databases">
        <title>Insight into the genomes of haloalkaliphilic bacilli from Kenyan soda lakes.</title>
        <authorList>
            <person name="Mwirichia R."/>
            <person name="Villamizar G.C."/>
            <person name="Poehlein A."/>
            <person name="Mugweru J."/>
            <person name="Kipnyargis A."/>
            <person name="Kiplimo D."/>
            <person name="Orwa P."/>
            <person name="Daniel R."/>
        </authorList>
    </citation>
    <scope>NUCLEOTIDE SEQUENCE</scope>
    <source>
        <strain evidence="1">B1096_S55</strain>
    </source>
</reference>
<dbReference type="Proteomes" id="UP001057753">
    <property type="component" value="Unassembled WGS sequence"/>
</dbReference>
<organism evidence="1 2">
    <name type="scientific">Salipaludibacillus agaradhaerens</name>
    <name type="common">Bacillus agaradhaerens</name>
    <dbReference type="NCBI Taxonomy" id="76935"/>
    <lineage>
        <taxon>Bacteria</taxon>
        <taxon>Bacillati</taxon>
        <taxon>Bacillota</taxon>
        <taxon>Bacilli</taxon>
        <taxon>Bacillales</taxon>
        <taxon>Bacillaceae</taxon>
    </lineage>
</organism>
<dbReference type="InterPro" id="IPR023430">
    <property type="entry name" value="Pept_HybD-like_dom_sf"/>
</dbReference>
<gene>
    <name evidence="1" type="primary">yyaC</name>
    <name evidence="1" type="ORF">HXA33_18450</name>
</gene>
<sequence>MVYGQFMKEKKYSSFRVHVDDPLATQELAKCIFNLLPQSPETPVVIVNIGSDRSTGDSLGPLTGTKLLTRRSPLYNVYGSLDTPVHAKNLEDTLAHIHDTYDRPFIIALDACLGRTESVGMLTVKEGPVMPGAAVKKNLPPVGDIHLTGIVNVGGYMELLVLQNTRLSLVMALADTLSTALWRAACWQANRLQVLHPSRGAL</sequence>
<evidence type="ECO:0000313" key="2">
    <source>
        <dbReference type="Proteomes" id="UP001057753"/>
    </source>
</evidence>
<protein>
    <submittedName>
        <fullName evidence="1">Spore protease YyaC</fullName>
    </submittedName>
</protein>
<dbReference type="RefSeq" id="WP_257834377.1">
    <property type="nucleotide sequence ID" value="NZ_JABXYN010000001.1"/>
</dbReference>
<keyword evidence="1" id="KW-0645">Protease</keyword>
<evidence type="ECO:0000313" key="1">
    <source>
        <dbReference type="EMBL" id="MCR6098494.1"/>
    </source>
</evidence>
<dbReference type="GO" id="GO:0008233">
    <property type="term" value="F:peptidase activity"/>
    <property type="evidence" value="ECO:0007669"/>
    <property type="project" value="UniProtKB-KW"/>
</dbReference>
<dbReference type="SUPFAM" id="SSF53163">
    <property type="entry name" value="HybD-like"/>
    <property type="match status" value="1"/>
</dbReference>
<dbReference type="EMBL" id="JABXYM010000001">
    <property type="protein sequence ID" value="MCR6098494.1"/>
    <property type="molecule type" value="Genomic_DNA"/>
</dbReference>
<dbReference type="NCBIfam" id="TIGR02841">
    <property type="entry name" value="spore_YyaC"/>
    <property type="match status" value="1"/>
</dbReference>